<evidence type="ECO:0000256" key="3">
    <source>
        <dbReference type="ARBA" id="ARBA00022643"/>
    </source>
</evidence>
<evidence type="ECO:0000313" key="8">
    <source>
        <dbReference type="EMBL" id="RXZ86861.1"/>
    </source>
</evidence>
<evidence type="ECO:0000256" key="5">
    <source>
        <dbReference type="PIRNR" id="PIRNR005426"/>
    </source>
</evidence>
<dbReference type="OrthoDB" id="3181400at2"/>
<name>A0A4Q2M9X7_9MICO</name>
<comment type="caution">
    <text evidence="8">The sequence shown here is derived from an EMBL/GenBank/DDBJ whole genome shotgun (WGS) entry which is preliminary data.</text>
</comment>
<evidence type="ECO:0000313" key="10">
    <source>
        <dbReference type="Proteomes" id="UP000581087"/>
    </source>
</evidence>
<dbReference type="InterPro" id="IPR016446">
    <property type="entry name" value="Flavin_OxRdtase_Frp"/>
</dbReference>
<dbReference type="PANTHER" id="PTHR43425">
    <property type="entry name" value="OXYGEN-INSENSITIVE NADPH NITROREDUCTASE"/>
    <property type="match status" value="1"/>
</dbReference>
<dbReference type="SUPFAM" id="SSF55469">
    <property type="entry name" value="FMN-dependent nitroreductase-like"/>
    <property type="match status" value="1"/>
</dbReference>
<dbReference type="RefSeq" id="WP_129173613.1">
    <property type="nucleotide sequence ID" value="NZ_JACCBI010000001.1"/>
</dbReference>
<dbReference type="InterPro" id="IPR000415">
    <property type="entry name" value="Nitroreductase-like"/>
</dbReference>
<dbReference type="EMBL" id="SDPM01000003">
    <property type="protein sequence ID" value="RXZ86861.1"/>
    <property type="molecule type" value="Genomic_DNA"/>
</dbReference>
<keyword evidence="3 5" id="KW-0288">FMN</keyword>
<evidence type="ECO:0000256" key="1">
    <source>
        <dbReference type="ARBA" id="ARBA00008366"/>
    </source>
</evidence>
<evidence type="ECO:0000313" key="9">
    <source>
        <dbReference type="Proteomes" id="UP000292686"/>
    </source>
</evidence>
<organism evidence="8 9">
    <name type="scientific">Agromyces atrinae</name>
    <dbReference type="NCBI Taxonomy" id="592376"/>
    <lineage>
        <taxon>Bacteria</taxon>
        <taxon>Bacillati</taxon>
        <taxon>Actinomycetota</taxon>
        <taxon>Actinomycetes</taxon>
        <taxon>Micrococcales</taxon>
        <taxon>Microbacteriaceae</taxon>
        <taxon>Agromyces</taxon>
    </lineage>
</organism>
<sequence length="271" mass="28718">MTTTTSAALDRRYGTTDVPEVTLTETIAGQLAHRSVRRFLPSSVSEGDLAAIVAAAQSAATSSNQQSWSVVVVEDRERLARLAHLAGDQAFIADAAAFFVWVADLNRAATIAARAGHELGGADYLESTLVASIDAALAAQNAVVAAESLGWGTVYVGAVRNNPVAIAAELGLPPRAFAVVGLAIGRPDPDEQAGVKPRLPQSAVVHREQYDPAASADGVAVYGARLSDYYDAYGIEHEWTASVARRWKDAAGLNGRHRLRSWLEELGFPSR</sequence>
<dbReference type="PANTHER" id="PTHR43425:SF2">
    <property type="entry name" value="OXYGEN-INSENSITIVE NADPH NITROREDUCTASE"/>
    <property type="match status" value="1"/>
</dbReference>
<dbReference type="InterPro" id="IPR029479">
    <property type="entry name" value="Nitroreductase"/>
</dbReference>
<feature type="domain" description="Nitroreductase" evidence="6">
    <location>
        <begin position="33"/>
        <end position="186"/>
    </location>
</feature>
<keyword evidence="9" id="KW-1185">Reference proteome</keyword>
<protein>
    <submittedName>
        <fullName evidence="8">NADPH-dependent oxidoreductase</fullName>
    </submittedName>
    <submittedName>
        <fullName evidence="7">Nitroreductase</fullName>
    </submittedName>
</protein>
<dbReference type="EMBL" id="JACCBI010000001">
    <property type="protein sequence ID" value="NYD67308.1"/>
    <property type="molecule type" value="Genomic_DNA"/>
</dbReference>
<dbReference type="Pfam" id="PF00881">
    <property type="entry name" value="Nitroreductase"/>
    <property type="match status" value="1"/>
</dbReference>
<dbReference type="Proteomes" id="UP000292686">
    <property type="component" value="Unassembled WGS sequence"/>
</dbReference>
<reference evidence="7 10" key="2">
    <citation type="submission" date="2020-07" db="EMBL/GenBank/DDBJ databases">
        <title>Sequencing the genomes of 1000 actinobacteria strains.</title>
        <authorList>
            <person name="Klenk H.-P."/>
        </authorList>
    </citation>
    <scope>NUCLEOTIDE SEQUENCE [LARGE SCALE GENOMIC DNA]</scope>
    <source>
        <strain evidence="7 10">DSM 23870</strain>
    </source>
</reference>
<evidence type="ECO:0000259" key="6">
    <source>
        <dbReference type="Pfam" id="PF00881"/>
    </source>
</evidence>
<keyword evidence="5" id="KW-0521">NADP</keyword>
<dbReference type="AlphaFoldDB" id="A0A4Q2M9X7"/>
<dbReference type="Gene3D" id="3.40.109.10">
    <property type="entry name" value="NADH Oxidase"/>
    <property type="match status" value="1"/>
</dbReference>
<accession>A0A4Q2M9X7</accession>
<dbReference type="PIRSF" id="PIRSF005426">
    <property type="entry name" value="Frp"/>
    <property type="match status" value="1"/>
</dbReference>
<evidence type="ECO:0000256" key="2">
    <source>
        <dbReference type="ARBA" id="ARBA00022630"/>
    </source>
</evidence>
<comment type="similarity">
    <text evidence="1 5">Belongs to the flavin oxidoreductase frp family.</text>
</comment>
<dbReference type="GO" id="GO:0016491">
    <property type="term" value="F:oxidoreductase activity"/>
    <property type="evidence" value="ECO:0007669"/>
    <property type="project" value="UniProtKB-UniRule"/>
</dbReference>
<evidence type="ECO:0000313" key="7">
    <source>
        <dbReference type="EMBL" id="NYD67308.1"/>
    </source>
</evidence>
<proteinExistence type="inferred from homology"/>
<keyword evidence="4 5" id="KW-0560">Oxidoreductase</keyword>
<evidence type="ECO:0000256" key="4">
    <source>
        <dbReference type="ARBA" id="ARBA00023002"/>
    </source>
</evidence>
<reference evidence="8 9" key="1">
    <citation type="submission" date="2019-01" db="EMBL/GenBank/DDBJ databases">
        <title>Agromyces.</title>
        <authorList>
            <person name="Li J."/>
        </authorList>
    </citation>
    <scope>NUCLEOTIDE SEQUENCE [LARGE SCALE GENOMIC DNA]</scope>
    <source>
        <strain evidence="8 9">DSM 23870</strain>
    </source>
</reference>
<dbReference type="Proteomes" id="UP000581087">
    <property type="component" value="Unassembled WGS sequence"/>
</dbReference>
<keyword evidence="2 5" id="KW-0285">Flavoprotein</keyword>
<gene>
    <name evidence="7" type="ORF">BJ972_001827</name>
    <name evidence="8" type="ORF">ESP50_07310</name>
</gene>